<dbReference type="Pfam" id="PF01642">
    <property type="entry name" value="MM_CoA_mutase"/>
    <property type="match status" value="2"/>
</dbReference>
<evidence type="ECO:0000259" key="2">
    <source>
        <dbReference type="Pfam" id="PF01642"/>
    </source>
</evidence>
<dbReference type="PATRIC" id="fig|92706.3.peg.1686"/>
<dbReference type="RefSeq" id="WP_003862323.1">
    <property type="nucleotide sequence ID" value="NZ_CP011309.1"/>
</dbReference>
<dbReference type="GO" id="GO:0004494">
    <property type="term" value="F:methylmalonyl-CoA mutase activity"/>
    <property type="evidence" value="ECO:0007669"/>
    <property type="project" value="UniProtKB-EC"/>
</dbReference>
<dbReference type="InterPro" id="IPR016176">
    <property type="entry name" value="Cbl-dep_enz_cat"/>
</dbReference>
<comment type="subunit">
    <text evidence="1">Heterodimer of an alpha and a beta chain.</text>
</comment>
<sequence>MTDLTKTAVPEELSENLETWYKAVAGVFARTQKKDIGDIAVDVWKKLIVTTPDGVDINPLYTRADESQRKFTEVPGEFPFTRGTTVDGERVGWGVTETFGHDSPKNINAAVLNALNSGTTTLGFEFSEEFTAADLKVALEGVYLNMAPLLIHAGGSTSEVAAALYALAEEAGTPFAALTLGSRPLTAQVDGSHSDTIEEAVQLAVNASKRANVRAILVDGSSFSNQGASDAQEIGLSIAAGVDYVRRLVDAGLSTEAALKQVAFRFAVTDEQFAQISKLRVARRLWARVCEVLGFPELAVAPQHAVTARAMFSQRDPWVNMLRSTVAAFAAGVGGATDVEVRTFDDAIPDGVPGVSRNFAHRIARNTNLLLLEESHLGHVVDPAGGSYFVESFTDDLAEKAWAVFSGIEAEGGYSAACASGTVTAMLDQTWEQTRADVASRKKKLTGINEFPNLAESPLPADRRVEPAGVRRWAADFEALRNRSDAFLEKNGARPQITMIPLGPLSKHNIRTGFTSNLLASGGIEAINPGQLVPGTDAFAEAAQAAGIVVVCGTDQEYAETGEGAVEKLREAGVERILLAGAPKSFEGSAHAPDGYLNMTIDAAATLADLLDALGA</sequence>
<organism evidence="3 4">
    <name type="scientific">[Brevibacterium] flavum</name>
    <dbReference type="NCBI Taxonomy" id="92706"/>
    <lineage>
        <taxon>Bacteria</taxon>
        <taxon>Bacillati</taxon>
        <taxon>Actinomycetota</taxon>
        <taxon>Actinomycetes</taxon>
        <taxon>Mycobacteriales</taxon>
        <taxon>Corynebacteriaceae</taxon>
        <taxon>Corynebacterium</taxon>
    </lineage>
</organism>
<dbReference type="GO" id="GO:0031419">
    <property type="term" value="F:cobalamin binding"/>
    <property type="evidence" value="ECO:0007669"/>
    <property type="project" value="UniProtKB-KW"/>
</dbReference>
<dbReference type="HOGENOM" id="CLU_009523_6_0_11"/>
<evidence type="ECO:0000256" key="1">
    <source>
        <dbReference type="ARBA" id="ARBA00011870"/>
    </source>
</evidence>
<gene>
    <name evidence="3" type="ORF">YH66_08085</name>
</gene>
<proteinExistence type="predicted"/>
<evidence type="ECO:0000313" key="4">
    <source>
        <dbReference type="Proteomes" id="UP000034037"/>
    </source>
</evidence>
<feature type="domain" description="Methylmalonyl-CoA mutase alpha/beta chain catalytic" evidence="2">
    <location>
        <begin position="51"/>
        <end position="126"/>
    </location>
</feature>
<dbReference type="InterPro" id="IPR006099">
    <property type="entry name" value="MeMalonylCoA_mutase_a/b_cat"/>
</dbReference>
<dbReference type="EMBL" id="CP011309">
    <property type="protein sequence ID" value="AKF27505.1"/>
    <property type="molecule type" value="Genomic_DNA"/>
</dbReference>
<dbReference type="Gene3D" id="3.40.50.280">
    <property type="entry name" value="Cobalamin-binding domain"/>
    <property type="match status" value="1"/>
</dbReference>
<dbReference type="PANTHER" id="PTHR48101:SF4">
    <property type="entry name" value="METHYLMALONYL-COA MUTASE, MITOCHONDRIAL"/>
    <property type="match status" value="1"/>
</dbReference>
<reference evidence="3 4" key="1">
    <citation type="submission" date="2015-04" db="EMBL/GenBank/DDBJ databases">
        <title>Complete Genome Sequence of Brevibacterium flavum ATCC 15168.</title>
        <authorList>
            <person name="Ahn J."/>
            <person name="Park G."/>
            <person name="Jeon W."/>
            <person name="Jang Y."/>
            <person name="Jang M."/>
            <person name="Lee H."/>
            <person name="Lee H."/>
        </authorList>
    </citation>
    <scope>NUCLEOTIDE SEQUENCE [LARGE SCALE GENOMIC DNA]</scope>
    <source>
        <strain evidence="3 4">ATCC 15168</strain>
    </source>
</reference>
<dbReference type="Gene3D" id="3.20.20.240">
    <property type="entry name" value="Methylmalonyl-CoA mutase"/>
    <property type="match status" value="1"/>
</dbReference>
<dbReference type="PANTHER" id="PTHR48101">
    <property type="entry name" value="METHYLMALONYL-COA MUTASE, MITOCHONDRIAL-RELATED"/>
    <property type="match status" value="1"/>
</dbReference>
<protein>
    <submittedName>
        <fullName evidence="3">Methylmalonyl-CoA mutase</fullName>
    </submittedName>
</protein>
<keyword evidence="4" id="KW-1185">Reference proteome</keyword>
<dbReference type="AlphaFoldDB" id="A0A0F6WQR2"/>
<accession>A0A0F6WQR2</accession>
<name>A0A0F6WQR2_9CORY</name>
<feature type="domain" description="Methylmalonyl-CoA mutase alpha/beta chain catalytic" evidence="2">
    <location>
        <begin position="131"/>
        <end position="485"/>
    </location>
</feature>
<evidence type="ECO:0000313" key="3">
    <source>
        <dbReference type="EMBL" id="AKF27505.1"/>
    </source>
</evidence>
<dbReference type="SUPFAM" id="SSF51703">
    <property type="entry name" value="Cobalamin (vitamin B12)-dependent enzymes"/>
    <property type="match status" value="1"/>
</dbReference>
<dbReference type="Proteomes" id="UP000034037">
    <property type="component" value="Chromosome"/>
</dbReference>